<keyword evidence="2" id="KW-1185">Reference proteome</keyword>
<sequence>MIGEIGDQEGSIAFPDLDEIVFGMLGDAGVKQVAIAVEDLGEIVFGELGGDYSNNPLSLTYTTVSSKGRF</sequence>
<organism evidence="1 2">
    <name type="scientific">Trichonephila clavata</name>
    <name type="common">Joro spider</name>
    <name type="synonym">Nephila clavata</name>
    <dbReference type="NCBI Taxonomy" id="2740835"/>
    <lineage>
        <taxon>Eukaryota</taxon>
        <taxon>Metazoa</taxon>
        <taxon>Ecdysozoa</taxon>
        <taxon>Arthropoda</taxon>
        <taxon>Chelicerata</taxon>
        <taxon>Arachnida</taxon>
        <taxon>Araneae</taxon>
        <taxon>Araneomorphae</taxon>
        <taxon>Entelegynae</taxon>
        <taxon>Araneoidea</taxon>
        <taxon>Nephilidae</taxon>
        <taxon>Trichonephila</taxon>
    </lineage>
</organism>
<evidence type="ECO:0000313" key="1">
    <source>
        <dbReference type="EMBL" id="GFR22790.1"/>
    </source>
</evidence>
<proteinExistence type="predicted"/>
<comment type="caution">
    <text evidence="1">The sequence shown here is derived from an EMBL/GenBank/DDBJ whole genome shotgun (WGS) entry which is preliminary data.</text>
</comment>
<dbReference type="AlphaFoldDB" id="A0A8X6HIF0"/>
<accession>A0A8X6HIF0</accession>
<protein>
    <submittedName>
        <fullName evidence="1">Uncharacterized protein</fullName>
    </submittedName>
</protein>
<evidence type="ECO:0000313" key="2">
    <source>
        <dbReference type="Proteomes" id="UP000887116"/>
    </source>
</evidence>
<reference evidence="1" key="1">
    <citation type="submission" date="2020-07" db="EMBL/GenBank/DDBJ databases">
        <title>Multicomponent nature underlies the extraordinary mechanical properties of spider dragline silk.</title>
        <authorList>
            <person name="Kono N."/>
            <person name="Nakamura H."/>
            <person name="Mori M."/>
            <person name="Yoshida Y."/>
            <person name="Ohtoshi R."/>
            <person name="Malay A.D."/>
            <person name="Moran D.A.P."/>
            <person name="Tomita M."/>
            <person name="Numata K."/>
            <person name="Arakawa K."/>
        </authorList>
    </citation>
    <scope>NUCLEOTIDE SEQUENCE</scope>
</reference>
<dbReference type="OrthoDB" id="10551558at2759"/>
<name>A0A8X6HIF0_TRICU</name>
<gene>
    <name evidence="1" type="ORF">TNCT_380921</name>
</gene>
<dbReference type="EMBL" id="BMAO01018351">
    <property type="protein sequence ID" value="GFR22790.1"/>
    <property type="molecule type" value="Genomic_DNA"/>
</dbReference>
<dbReference type="Proteomes" id="UP000887116">
    <property type="component" value="Unassembled WGS sequence"/>
</dbReference>